<proteinExistence type="predicted"/>
<accession>A0A9K3KPM2</accession>
<dbReference type="InterPro" id="IPR002110">
    <property type="entry name" value="Ankyrin_rpt"/>
</dbReference>
<dbReference type="AlphaFoldDB" id="A0A9K3KPM2"/>
<comment type="caution">
    <text evidence="1">The sequence shown here is derived from an EMBL/GenBank/DDBJ whole genome shotgun (WGS) entry which is preliminary data.</text>
</comment>
<dbReference type="OrthoDB" id="41873at2759"/>
<reference evidence="1" key="1">
    <citation type="journal article" date="2021" name="Sci. Rep.">
        <title>Diploid genomic architecture of Nitzschia inconspicua, an elite biomass production diatom.</title>
        <authorList>
            <person name="Oliver A."/>
            <person name="Podell S."/>
            <person name="Pinowska A."/>
            <person name="Traller J.C."/>
            <person name="Smith S.R."/>
            <person name="McClure R."/>
            <person name="Beliaev A."/>
            <person name="Bohutskyi P."/>
            <person name="Hill E.A."/>
            <person name="Rabines A."/>
            <person name="Zheng H."/>
            <person name="Allen L.Z."/>
            <person name="Kuo A."/>
            <person name="Grigoriev I.V."/>
            <person name="Allen A.E."/>
            <person name="Hazlebeck D."/>
            <person name="Allen E.E."/>
        </authorList>
    </citation>
    <scope>NUCLEOTIDE SEQUENCE</scope>
    <source>
        <strain evidence="1">Hildebrandi</strain>
    </source>
</reference>
<organism evidence="1 2">
    <name type="scientific">Nitzschia inconspicua</name>
    <dbReference type="NCBI Taxonomy" id="303405"/>
    <lineage>
        <taxon>Eukaryota</taxon>
        <taxon>Sar</taxon>
        <taxon>Stramenopiles</taxon>
        <taxon>Ochrophyta</taxon>
        <taxon>Bacillariophyta</taxon>
        <taxon>Bacillariophyceae</taxon>
        <taxon>Bacillariophycidae</taxon>
        <taxon>Bacillariales</taxon>
        <taxon>Bacillariaceae</taxon>
        <taxon>Nitzschia</taxon>
    </lineage>
</organism>
<reference evidence="1" key="2">
    <citation type="submission" date="2021-04" db="EMBL/GenBank/DDBJ databases">
        <authorList>
            <person name="Podell S."/>
        </authorList>
    </citation>
    <scope>NUCLEOTIDE SEQUENCE</scope>
    <source>
        <strain evidence="1">Hildebrandi</strain>
    </source>
</reference>
<keyword evidence="2" id="KW-1185">Reference proteome</keyword>
<name>A0A9K3KPM2_9STRA</name>
<gene>
    <name evidence="1" type="ORF">IV203_016230</name>
</gene>
<evidence type="ECO:0000313" key="1">
    <source>
        <dbReference type="EMBL" id="KAG7347525.1"/>
    </source>
</evidence>
<evidence type="ECO:0000313" key="2">
    <source>
        <dbReference type="Proteomes" id="UP000693970"/>
    </source>
</evidence>
<protein>
    <submittedName>
        <fullName evidence="1">Ankyrin repeat domain protein</fullName>
    </submittedName>
</protein>
<dbReference type="EMBL" id="JAGRRH010000020">
    <property type="protein sequence ID" value="KAG7347525.1"/>
    <property type="molecule type" value="Genomic_DNA"/>
</dbReference>
<sequence>MDTMVIEWKPDQEYEMRSMNAPSVDSLFCGSGAAPITKNIQDESRHNDRYTSGIAQASVAVSPTLYLARALKNHNIKERIESFSLEQAMYFEPYKESEIPLPLLQALRSNDLKQLQLVISSRNYDLEDARNQFGENFLHLACRMGLSTKIVEYLVLDTKVPLNVRDKFGRSPLHNACMSPFPDFDTIAFVLEEAPQLFLFEDNSGKTPLDGVLPRNFDRWTRFMAESGLLKRLTSVLEHPEDS</sequence>
<dbReference type="Proteomes" id="UP000693970">
    <property type="component" value="Unassembled WGS sequence"/>
</dbReference>
<dbReference type="Pfam" id="PF12796">
    <property type="entry name" value="Ank_2"/>
    <property type="match status" value="1"/>
</dbReference>